<feature type="region of interest" description="Disordered" evidence="1">
    <location>
        <begin position="45"/>
        <end position="100"/>
    </location>
</feature>
<evidence type="ECO:0000313" key="2">
    <source>
        <dbReference type="EMBL" id="EUA23565.1"/>
    </source>
</evidence>
<dbReference type="EMBL" id="JAOB01000069">
    <property type="protein sequence ID" value="EUA23565.1"/>
    <property type="molecule type" value="Genomic_DNA"/>
</dbReference>
<comment type="caution">
    <text evidence="2">The sequence shown here is derived from an EMBL/GenBank/DDBJ whole genome shotgun (WGS) entry which is preliminary data.</text>
</comment>
<feature type="compositionally biased region" description="Basic residues" evidence="1">
    <location>
        <begin position="80"/>
        <end position="100"/>
    </location>
</feature>
<gene>
    <name evidence="2" type="ORF">I553_5389</name>
</gene>
<dbReference type="AlphaFoldDB" id="X7ZY55"/>
<reference evidence="2" key="1">
    <citation type="submission" date="2014-01" db="EMBL/GenBank/DDBJ databases">
        <authorList>
            <person name="Brown-Elliot B."/>
            <person name="Wallace R."/>
            <person name="Lenaerts A."/>
            <person name="Ordway D."/>
            <person name="DeGroote M.A."/>
            <person name="Parker T."/>
            <person name="Sizemore C."/>
            <person name="Tallon L.J."/>
            <person name="Sadzewicz L.K."/>
            <person name="Sengamalay N."/>
            <person name="Fraser C.M."/>
            <person name="Hine E."/>
            <person name="Shefchek K.A."/>
            <person name="Das S.P."/>
            <person name="Tettelin H."/>
        </authorList>
    </citation>
    <scope>NUCLEOTIDE SEQUENCE [LARGE SCALE GENOMIC DNA]</scope>
    <source>
        <strain evidence="2">4042</strain>
    </source>
</reference>
<evidence type="ECO:0000256" key="1">
    <source>
        <dbReference type="SAM" id="MobiDB-lite"/>
    </source>
</evidence>
<name>X7ZY55_MYCXE</name>
<dbReference type="PATRIC" id="fig|1299334.3.peg.7343"/>
<proteinExistence type="predicted"/>
<protein>
    <submittedName>
        <fullName evidence="2">CpsA domain protein</fullName>
    </submittedName>
</protein>
<sequence length="100" mass="11574">MARKDVVLSAGWDENQFRRMATLAGGNVEYRTLPVVRYENIDGQDVNIVDPPRSSARWRRRSALPSPPPHDQHAQPGDGRRRRQRQQRLRNRRQGVAHLA</sequence>
<accession>X7ZY55</accession>
<organism evidence="2">
    <name type="scientific">Mycobacterium xenopi 4042</name>
    <dbReference type="NCBI Taxonomy" id="1299334"/>
    <lineage>
        <taxon>Bacteria</taxon>
        <taxon>Bacillati</taxon>
        <taxon>Actinomycetota</taxon>
        <taxon>Actinomycetes</taxon>
        <taxon>Mycobacteriales</taxon>
        <taxon>Mycobacteriaceae</taxon>
        <taxon>Mycobacterium</taxon>
    </lineage>
</organism>